<dbReference type="PANTHER" id="PTHR22935">
    <property type="entry name" value="PENICILLIN-BINDING PROTEIN"/>
    <property type="match status" value="1"/>
</dbReference>
<name>R0IK43_EXST2</name>
<dbReference type="RefSeq" id="XP_008027061.1">
    <property type="nucleotide sequence ID" value="XM_008028870.1"/>
</dbReference>
<reference evidence="4 5" key="1">
    <citation type="journal article" date="2012" name="PLoS Pathog.">
        <title>Diverse lifestyles and strategies of plant pathogenesis encoded in the genomes of eighteen Dothideomycetes fungi.</title>
        <authorList>
            <person name="Ohm R.A."/>
            <person name="Feau N."/>
            <person name="Henrissat B."/>
            <person name="Schoch C.L."/>
            <person name="Horwitz B.A."/>
            <person name="Barry K.W."/>
            <person name="Condon B.J."/>
            <person name="Copeland A.C."/>
            <person name="Dhillon B."/>
            <person name="Glaser F."/>
            <person name="Hesse C.N."/>
            <person name="Kosti I."/>
            <person name="LaButti K."/>
            <person name="Lindquist E.A."/>
            <person name="Lucas S."/>
            <person name="Salamov A.A."/>
            <person name="Bradshaw R.E."/>
            <person name="Ciuffetti L."/>
            <person name="Hamelin R.C."/>
            <person name="Kema G.H.J."/>
            <person name="Lawrence C."/>
            <person name="Scott J.A."/>
            <person name="Spatafora J.W."/>
            <person name="Turgeon B.G."/>
            <person name="de Wit P.J.G.M."/>
            <person name="Zhong S."/>
            <person name="Goodwin S.B."/>
            <person name="Grigoriev I.V."/>
        </authorList>
    </citation>
    <scope>NUCLEOTIDE SEQUENCE [LARGE SCALE GENOMIC DNA]</scope>
    <source>
        <strain evidence="5">28A</strain>
    </source>
</reference>
<dbReference type="InterPro" id="IPR012338">
    <property type="entry name" value="Beta-lactam/transpept-like"/>
</dbReference>
<feature type="chain" id="PRO_5004343164" description="Beta-lactamase-related domain-containing protein" evidence="2">
    <location>
        <begin position="20"/>
        <end position="633"/>
    </location>
</feature>
<evidence type="ECO:0000256" key="2">
    <source>
        <dbReference type="SAM" id="SignalP"/>
    </source>
</evidence>
<feature type="signal peptide" evidence="2">
    <location>
        <begin position="1"/>
        <end position="19"/>
    </location>
</feature>
<dbReference type="Proteomes" id="UP000016935">
    <property type="component" value="Unassembled WGS sequence"/>
</dbReference>
<evidence type="ECO:0000256" key="1">
    <source>
        <dbReference type="ARBA" id="ARBA00038473"/>
    </source>
</evidence>
<feature type="domain" description="Beta-lactamase-related" evidence="3">
    <location>
        <begin position="287"/>
        <end position="454"/>
    </location>
</feature>
<dbReference type="AlphaFoldDB" id="R0IK43"/>
<dbReference type="GeneID" id="19403683"/>
<dbReference type="HOGENOM" id="CLU_432210_0_0_1"/>
<dbReference type="SUPFAM" id="SSF56601">
    <property type="entry name" value="beta-lactamase/transpeptidase-like"/>
    <property type="match status" value="1"/>
</dbReference>
<gene>
    <name evidence="4" type="ORF">SETTUDRAFT_32685</name>
</gene>
<evidence type="ECO:0000313" key="5">
    <source>
        <dbReference type="Proteomes" id="UP000016935"/>
    </source>
</evidence>
<proteinExistence type="inferred from homology"/>
<organism evidence="4 5">
    <name type="scientific">Exserohilum turcicum (strain 28A)</name>
    <name type="common">Northern leaf blight fungus</name>
    <name type="synonym">Setosphaeria turcica</name>
    <dbReference type="NCBI Taxonomy" id="671987"/>
    <lineage>
        <taxon>Eukaryota</taxon>
        <taxon>Fungi</taxon>
        <taxon>Dikarya</taxon>
        <taxon>Ascomycota</taxon>
        <taxon>Pezizomycotina</taxon>
        <taxon>Dothideomycetes</taxon>
        <taxon>Pleosporomycetidae</taxon>
        <taxon>Pleosporales</taxon>
        <taxon>Pleosporineae</taxon>
        <taxon>Pleosporaceae</taxon>
        <taxon>Exserohilum</taxon>
    </lineage>
</organism>
<dbReference type="InterPro" id="IPR001466">
    <property type="entry name" value="Beta-lactam-related"/>
</dbReference>
<evidence type="ECO:0000313" key="4">
    <source>
        <dbReference type="EMBL" id="EOA85485.1"/>
    </source>
</evidence>
<accession>R0IK43</accession>
<comment type="similarity">
    <text evidence="1">Belongs to the beta-lactamase family.</text>
</comment>
<dbReference type="EMBL" id="KB908703">
    <property type="protein sequence ID" value="EOA85485.1"/>
    <property type="molecule type" value="Genomic_DNA"/>
</dbReference>
<reference evidence="4 5" key="2">
    <citation type="journal article" date="2013" name="PLoS Genet.">
        <title>Comparative genome structure, secondary metabolite, and effector coding capacity across Cochliobolus pathogens.</title>
        <authorList>
            <person name="Condon B.J."/>
            <person name="Leng Y."/>
            <person name="Wu D."/>
            <person name="Bushley K.E."/>
            <person name="Ohm R.A."/>
            <person name="Otillar R."/>
            <person name="Martin J."/>
            <person name="Schackwitz W."/>
            <person name="Grimwood J."/>
            <person name="MohdZainudin N."/>
            <person name="Xue C."/>
            <person name="Wang R."/>
            <person name="Manning V.A."/>
            <person name="Dhillon B."/>
            <person name="Tu Z.J."/>
            <person name="Steffenson B.J."/>
            <person name="Salamov A."/>
            <person name="Sun H."/>
            <person name="Lowry S."/>
            <person name="LaButti K."/>
            <person name="Han J."/>
            <person name="Copeland A."/>
            <person name="Lindquist E."/>
            <person name="Barry K."/>
            <person name="Schmutz J."/>
            <person name="Baker S.E."/>
            <person name="Ciuffetti L.M."/>
            <person name="Grigoriev I.V."/>
            <person name="Zhong S."/>
            <person name="Turgeon B.G."/>
        </authorList>
    </citation>
    <scope>NUCLEOTIDE SEQUENCE [LARGE SCALE GENOMIC DNA]</scope>
    <source>
        <strain evidence="5">28A</strain>
    </source>
</reference>
<dbReference type="OrthoDB" id="10250282at2759"/>
<dbReference type="STRING" id="671987.R0IK43"/>
<dbReference type="Pfam" id="PF00144">
    <property type="entry name" value="Beta-lactamase"/>
    <property type="match status" value="2"/>
</dbReference>
<dbReference type="InterPro" id="IPR051478">
    <property type="entry name" value="Beta-lactamase-like_AB/R"/>
</dbReference>
<feature type="domain" description="Beta-lactamase-related" evidence="3">
    <location>
        <begin position="107"/>
        <end position="252"/>
    </location>
</feature>
<evidence type="ECO:0000259" key="3">
    <source>
        <dbReference type="Pfam" id="PF00144"/>
    </source>
</evidence>
<sequence length="633" mass="68343">MQASFVLLAAGYVLAFAAAACVPDVALALLSDPRVLKHEAVLLALNEVQRNLSALYKNTTRDGLSVAIVHASSPAPIFTFNNGTLKFNETLAWYPETQYTHSRVHRGSEGNKVTSDSIFRILSISKNIALSSSLVLANNSNVTLSHKRQVSLDTPVRLLLPAFALPERDWRDGGSEITLRMLASHTAGIPRESYSTGFNMILSTGKADAPTIGAAWAGQTAQDVIEGVKARSLMFAPGQRAAYSNAGIGLLGGAPPTFFWSPPFLSVSNKHIAAVATHYNDITGSDLTWSEFATQELLTPLNMTHSFFGAIPQNLMPDVGIPGGENWADLLVGEGYDPAAGMWSSANDLSSYLYHMWLSPDPPLISKFQQRDAMKPSINLPDGVQQTGPGWEIELLKLASSNESDGTTESPPTKTYSIFGKSGNGGGWASWIDTIPNLGYGLVILAQQSGLKDYQAVSPSQLKTTLHGILAPAFITALAERTVDRFAGHYMKAHDTGLLHDQVVTASRSTRTHARLEVEAGTLYLRSLIVNGTSALEAVDRLSWTPDAQPILFSSPQGVVLEPAEGAAETAQFGAGAQVWRMMFPELESCDWFDFDGFQDSNGWPLSKLVLVERGAGRVELHYPPFDVVISRV</sequence>
<keyword evidence="2" id="KW-0732">Signal</keyword>
<protein>
    <recommendedName>
        <fullName evidence="3">Beta-lactamase-related domain-containing protein</fullName>
    </recommendedName>
</protein>
<dbReference type="PANTHER" id="PTHR22935:SF95">
    <property type="entry name" value="BETA-LACTAMASE-LIKE 1-RELATED"/>
    <property type="match status" value="1"/>
</dbReference>
<dbReference type="eggNOG" id="ENOG502T79P">
    <property type="taxonomic scope" value="Eukaryota"/>
</dbReference>
<keyword evidence="5" id="KW-1185">Reference proteome</keyword>
<dbReference type="Gene3D" id="3.40.710.10">
    <property type="entry name" value="DD-peptidase/beta-lactamase superfamily"/>
    <property type="match status" value="2"/>
</dbReference>